<dbReference type="Proteomes" id="UP000274391">
    <property type="component" value="Unassembled WGS sequence"/>
</dbReference>
<dbReference type="Gene3D" id="3.40.50.300">
    <property type="entry name" value="P-loop containing nucleotide triphosphate hydrolases"/>
    <property type="match status" value="2"/>
</dbReference>
<dbReference type="Pfam" id="PF13476">
    <property type="entry name" value="AAA_23"/>
    <property type="match status" value="1"/>
</dbReference>
<dbReference type="InterPro" id="IPR027417">
    <property type="entry name" value="P-loop_NTPase"/>
</dbReference>
<dbReference type="RefSeq" id="WP_124972724.1">
    <property type="nucleotide sequence ID" value="NZ_RQVS01000010.1"/>
</dbReference>
<protein>
    <recommendedName>
        <fullName evidence="3">Nuclease SbcCD subunit C</fullName>
    </recommendedName>
</protein>
<accession>A0A3P3VXR0</accession>
<reference evidence="6 7" key="1">
    <citation type="submission" date="2018-11" db="EMBL/GenBank/DDBJ databases">
        <title>YIM 102482-1 draft genome.</title>
        <authorList>
            <person name="Li G."/>
            <person name="Jiang Y."/>
        </authorList>
    </citation>
    <scope>NUCLEOTIDE SEQUENCE [LARGE SCALE GENOMIC DNA]</scope>
    <source>
        <strain evidence="6 7">YIM 102482-1</strain>
    </source>
</reference>
<proteinExistence type="inferred from homology"/>
<feature type="coiled-coil region" evidence="4">
    <location>
        <begin position="464"/>
        <end position="498"/>
    </location>
</feature>
<feature type="coiled-coil region" evidence="4">
    <location>
        <begin position="564"/>
        <end position="637"/>
    </location>
</feature>
<dbReference type="EMBL" id="RQVS01000010">
    <property type="protein sequence ID" value="RRJ86249.1"/>
    <property type="molecule type" value="Genomic_DNA"/>
</dbReference>
<feature type="domain" description="Rad50/SbcC-type AAA" evidence="5">
    <location>
        <begin position="6"/>
        <end position="315"/>
    </location>
</feature>
<sequence>MRMITLELAGFGPYRTAQRVNFSAFDEDGLFLIGGRTGAGKSSVLDAVAYALYGRAPRYGNETPAVRSNFCAPDEPTEVALEFEHAGELYRIERSLDRQVPKANGEGMRNVLGKQSLARREGDDWVALATKKGEIANQLAAIFPLTADEFLQVVLLAQNEFQRFLTASSDQRQNLLRKLFRTHDFQRLGDLAKTIADRRRATLTAESERLNDALAELHRLNDSMATTELAGELESAAVSTEHDGKVPTVARLSSLRDHIAAVAESRAAEATTRQLAHDRARAELSKAELMLGRQQRRQTAQQQLTKLEAETEQILKATTVRIDAATAAAPLQPLLVAEARAEGRAKEARKTVDTATRTLTRLLERERDAARKPLLDSADDLDESSISELRDLRGTLRAAGKIDAEIVTAESGVRTAEAEVTRLEAQLSKLDERMRARPLEQEQLQQQLDSARLRGAALESHVEAEDAAKQRARAASELEAARAALDAAARALVAATSRNKSAAEHEQTIVAARFAGFAAELAENLSHDEACPVCGSLEHPMPAHEQRTDARVTEVDLTSARAESAAASEAVSAANDRVREAERTTAELEARSGGLTSVEANEALAQAAATTTAAREANELAATLERQLRELQAAGDEDAAAHRTISEARNAARSTLVSAMTAAESLRARHDLLRDEHKSVAARLANVEALVEAAERLSDARAAHERAASELATTSTELAELLAASRFNERSEVREALLDDAARTRLADQRDAHFAALAAVRGVLAEAELAGLPDAAIDLEPFNEALARALARSTEAHRASGAAATALVDAERQANIGRAALTQVTRLTPSTEAAAELAGMLRGHNARKQNLEAFVLAASLEEVIAAANARLGEMTSNRYTLELDDDLEGRQKQSGLGLAVLDAHTGEPRKPESLSGGETFLVSLALALGLADVVSANAGGISLDTLFIDEGFGSLDRDTLEIAMRTLDRLRDGGRTIGVISHVEAMQDRIPAILDVIVVDDGSSALRETTSIP</sequence>
<dbReference type="GO" id="GO:0016887">
    <property type="term" value="F:ATP hydrolysis activity"/>
    <property type="evidence" value="ECO:0007669"/>
    <property type="project" value="InterPro"/>
</dbReference>
<evidence type="ECO:0000313" key="7">
    <source>
        <dbReference type="Proteomes" id="UP000274391"/>
    </source>
</evidence>
<name>A0A3P3VXR0_9MICO</name>
<evidence type="ECO:0000256" key="2">
    <source>
        <dbReference type="ARBA" id="ARBA00011322"/>
    </source>
</evidence>
<dbReference type="OrthoDB" id="9795626at2"/>
<evidence type="ECO:0000259" key="5">
    <source>
        <dbReference type="Pfam" id="PF13476"/>
    </source>
</evidence>
<dbReference type="PANTHER" id="PTHR32114:SF2">
    <property type="entry name" value="ABC TRANSPORTER ABCH.3"/>
    <property type="match status" value="1"/>
</dbReference>
<dbReference type="Pfam" id="PF13558">
    <property type="entry name" value="SbcC_Walker_B"/>
    <property type="match status" value="1"/>
</dbReference>
<evidence type="ECO:0000256" key="4">
    <source>
        <dbReference type="SAM" id="Coils"/>
    </source>
</evidence>
<dbReference type="GO" id="GO:0006302">
    <property type="term" value="P:double-strand break repair"/>
    <property type="evidence" value="ECO:0007669"/>
    <property type="project" value="InterPro"/>
</dbReference>
<gene>
    <name evidence="6" type="ORF">EG850_09085</name>
</gene>
<comment type="similarity">
    <text evidence="1">Belongs to the SMC family. SbcC subfamily.</text>
</comment>
<organism evidence="6 7">
    <name type="scientific">Gulosibacter macacae</name>
    <dbReference type="NCBI Taxonomy" id="2488791"/>
    <lineage>
        <taxon>Bacteria</taxon>
        <taxon>Bacillati</taxon>
        <taxon>Actinomycetota</taxon>
        <taxon>Actinomycetes</taxon>
        <taxon>Micrococcales</taxon>
        <taxon>Microbacteriaceae</taxon>
        <taxon>Gulosibacter</taxon>
    </lineage>
</organism>
<dbReference type="AlphaFoldDB" id="A0A3P3VXR0"/>
<comment type="subunit">
    <text evidence="2">Heterodimer of SbcC and SbcD.</text>
</comment>
<feature type="coiled-coil region" evidence="4">
    <location>
        <begin position="277"/>
        <end position="317"/>
    </location>
</feature>
<evidence type="ECO:0000256" key="1">
    <source>
        <dbReference type="ARBA" id="ARBA00006930"/>
    </source>
</evidence>
<comment type="caution">
    <text evidence="6">The sequence shown here is derived from an EMBL/GenBank/DDBJ whole genome shotgun (WGS) entry which is preliminary data.</text>
</comment>
<keyword evidence="4" id="KW-0175">Coiled coil</keyword>
<dbReference type="PANTHER" id="PTHR32114">
    <property type="entry name" value="ABC TRANSPORTER ABCH.3"/>
    <property type="match status" value="1"/>
</dbReference>
<dbReference type="InterPro" id="IPR038729">
    <property type="entry name" value="Rad50/SbcC_AAA"/>
</dbReference>
<dbReference type="SUPFAM" id="SSF52540">
    <property type="entry name" value="P-loop containing nucleoside triphosphate hydrolases"/>
    <property type="match status" value="1"/>
</dbReference>
<evidence type="ECO:0000313" key="6">
    <source>
        <dbReference type="EMBL" id="RRJ86249.1"/>
    </source>
</evidence>
<feature type="coiled-coil region" evidence="4">
    <location>
        <begin position="406"/>
        <end position="433"/>
    </location>
</feature>
<keyword evidence="7" id="KW-1185">Reference proteome</keyword>
<evidence type="ECO:0000256" key="3">
    <source>
        <dbReference type="ARBA" id="ARBA00013368"/>
    </source>
</evidence>